<dbReference type="Proteomes" id="UP000242469">
    <property type="component" value="Unassembled WGS sequence"/>
</dbReference>
<dbReference type="STRING" id="1122198.SAMN02745729_11081"/>
<keyword evidence="2" id="KW-1185">Reference proteome</keyword>
<evidence type="ECO:0000313" key="1">
    <source>
        <dbReference type="EMBL" id="SEA93210.1"/>
    </source>
</evidence>
<dbReference type="RefSeq" id="WP_091826977.1">
    <property type="nucleotide sequence ID" value="NZ_FNRJ01000010.1"/>
</dbReference>
<proteinExistence type="predicted"/>
<reference evidence="2" key="1">
    <citation type="submission" date="2016-10" db="EMBL/GenBank/DDBJ databases">
        <authorList>
            <person name="Varghese N."/>
            <person name="Submissions S."/>
        </authorList>
    </citation>
    <scope>NUCLEOTIDE SEQUENCE [LARGE SCALE GENOMIC DNA]</scope>
    <source>
        <strain evidence="2">DSM 11526</strain>
    </source>
</reference>
<dbReference type="PANTHER" id="PTHR30087:SF1">
    <property type="entry name" value="HYPOTHETICAL CYTOSOLIC PROTEIN"/>
    <property type="match status" value="1"/>
</dbReference>
<sequence length="158" mass="17185">MSKVLISACLLGAKVRYDGRDNLLDHPILKRWQQQGKLVTVCPETLGGLPTPRPPAETQTRFPILITTSTGDDVTPEFLSGAEKTLELAHKHDCCCALMKARSPSCGNQEIYDGSFTGTLTNAPGVAADELIRNGLPVFNEHQLDALIQFVEQHCQAA</sequence>
<gene>
    <name evidence="1" type="ORF">SAMN02745729_11081</name>
</gene>
<organism evidence="1 2">
    <name type="scientific">Marinobacterium iners DSM 11526</name>
    <dbReference type="NCBI Taxonomy" id="1122198"/>
    <lineage>
        <taxon>Bacteria</taxon>
        <taxon>Pseudomonadati</taxon>
        <taxon>Pseudomonadota</taxon>
        <taxon>Gammaproteobacteria</taxon>
        <taxon>Oceanospirillales</taxon>
        <taxon>Oceanospirillaceae</taxon>
        <taxon>Marinobacterium</taxon>
    </lineage>
</organism>
<dbReference type="Pfam" id="PF04463">
    <property type="entry name" value="2-thiour_desulf"/>
    <property type="match status" value="1"/>
</dbReference>
<accession>A0A1H4F8G7</accession>
<dbReference type="PANTHER" id="PTHR30087">
    <property type="entry name" value="INNER MEMBRANE PROTEIN"/>
    <property type="match status" value="1"/>
</dbReference>
<dbReference type="EMBL" id="FNRJ01000010">
    <property type="protein sequence ID" value="SEA93210.1"/>
    <property type="molecule type" value="Genomic_DNA"/>
</dbReference>
<dbReference type="OrthoDB" id="495783at2"/>
<dbReference type="AlphaFoldDB" id="A0A1H4F8G7"/>
<protein>
    <submittedName>
        <fullName evidence="1">Uncharacterized conserved protein YbbK, DUF523 family</fullName>
    </submittedName>
</protein>
<dbReference type="InterPro" id="IPR007553">
    <property type="entry name" value="2-thiour_desulf"/>
</dbReference>
<evidence type="ECO:0000313" key="2">
    <source>
        <dbReference type="Proteomes" id="UP000242469"/>
    </source>
</evidence>
<name>A0A1H4F8G7_9GAMM</name>